<gene>
    <name evidence="2" type="ORF">AAV99_06965</name>
</gene>
<dbReference type="PROSITE" id="PS51257">
    <property type="entry name" value="PROKAR_LIPOPROTEIN"/>
    <property type="match status" value="1"/>
</dbReference>
<evidence type="ECO:0000313" key="3">
    <source>
        <dbReference type="Proteomes" id="UP000053455"/>
    </source>
</evidence>
<organism evidence="2 3">
    <name type="scientific">Aurantiacibacter marinus</name>
    <dbReference type="NCBI Taxonomy" id="874156"/>
    <lineage>
        <taxon>Bacteria</taxon>
        <taxon>Pseudomonadati</taxon>
        <taxon>Pseudomonadota</taxon>
        <taxon>Alphaproteobacteria</taxon>
        <taxon>Sphingomonadales</taxon>
        <taxon>Erythrobacteraceae</taxon>
        <taxon>Aurantiacibacter</taxon>
    </lineage>
</organism>
<dbReference type="STRING" id="874156.GCA_001021555_01926"/>
<evidence type="ECO:0000256" key="1">
    <source>
        <dbReference type="SAM" id="SignalP"/>
    </source>
</evidence>
<dbReference type="AlphaFoldDB" id="A0A0H0XLN6"/>
<dbReference type="EMBL" id="LBHU01000002">
    <property type="protein sequence ID" value="KLI63503.1"/>
    <property type="molecule type" value="Genomic_DNA"/>
</dbReference>
<dbReference type="OrthoDB" id="1299766at2"/>
<evidence type="ECO:0008006" key="4">
    <source>
        <dbReference type="Google" id="ProtNLM"/>
    </source>
</evidence>
<feature type="signal peptide" evidence="1">
    <location>
        <begin position="1"/>
        <end position="22"/>
    </location>
</feature>
<reference evidence="2 3" key="1">
    <citation type="submission" date="2015-04" db="EMBL/GenBank/DDBJ databases">
        <title>The draft genome sequence of Erythrobacter marinus HWDM-33.</title>
        <authorList>
            <person name="Zhuang L."/>
            <person name="Liu Y."/>
            <person name="Shao Z."/>
        </authorList>
    </citation>
    <scope>NUCLEOTIDE SEQUENCE [LARGE SCALE GENOMIC DNA]</scope>
    <source>
        <strain evidence="2 3">HWDM-33</strain>
    </source>
</reference>
<dbReference type="Pfam" id="PF14356">
    <property type="entry name" value="DUF4403"/>
    <property type="match status" value="1"/>
</dbReference>
<dbReference type="RefSeq" id="WP_047093318.1">
    <property type="nucleotide sequence ID" value="NZ_LBHU01000002.1"/>
</dbReference>
<dbReference type="InterPro" id="IPR025515">
    <property type="entry name" value="DUF4403"/>
</dbReference>
<protein>
    <recommendedName>
        <fullName evidence="4">DUF4403 domain-containing protein</fullName>
    </recommendedName>
</protein>
<keyword evidence="1" id="KW-0732">Signal</keyword>
<accession>A0A0H0XLN6</accession>
<sequence>MRFFAALALIALLLGGCRNEIAVEAPPRDAAQLQIPDVDSRLGLPVTIPLARIRDLIASDVPRTLYAIDESRGDCVPPERVSVLGREIRVTPRISCRIVGNVQRGNITLRGEGRNLIVRMPVTAQVSARDIGGILRGETATGSAVVEAVVRIDIDRNWSPATDITLRYNWSRAPGIDFLGQRITFMEEADERLRPVMARIERQIERELARVDVRSQAAELWQQAFTVESLNSENPPAWLWLEPKTIGITAMSAGRNALTINLAMGARTRTFLGERPEPPEAIPLPPNAPPQGAEGLDIFLPVMSEYALLEPIVLRELRQLDERGIALPGVGRVNTEIAAVEIYPTSGGRIAVGIDLAMTPTQGTARRYGKVQGRLWLTGRPRGDYDSERISIEDLQVYGDTDRLASDLLLKFAQSPQVNARIEAALQENFDREYAHVLELAQQALEEIRIGDVRLSADISQVRHGQIHAVEQGLYLPLRVNGTGRAVLVN</sequence>
<evidence type="ECO:0000313" key="2">
    <source>
        <dbReference type="EMBL" id="KLI63503.1"/>
    </source>
</evidence>
<keyword evidence="3" id="KW-1185">Reference proteome</keyword>
<dbReference type="Proteomes" id="UP000053455">
    <property type="component" value="Unassembled WGS sequence"/>
</dbReference>
<proteinExistence type="predicted"/>
<name>A0A0H0XLN6_9SPHN</name>
<feature type="chain" id="PRO_5002588953" description="DUF4403 domain-containing protein" evidence="1">
    <location>
        <begin position="23"/>
        <end position="490"/>
    </location>
</feature>
<comment type="caution">
    <text evidence="2">The sequence shown here is derived from an EMBL/GenBank/DDBJ whole genome shotgun (WGS) entry which is preliminary data.</text>
</comment>
<dbReference type="PATRIC" id="fig|874156.12.peg.1433"/>